<dbReference type="RefSeq" id="WP_068450188.1">
    <property type="nucleotide sequence ID" value="NZ_CAXHZY010000006.1"/>
</dbReference>
<keyword evidence="2" id="KW-1185">Reference proteome</keyword>
<evidence type="ECO:0000313" key="1">
    <source>
        <dbReference type="EMBL" id="OAD44717.1"/>
    </source>
</evidence>
<comment type="caution">
    <text evidence="1">The sequence shown here is derived from an EMBL/GenBank/DDBJ whole genome shotgun (WGS) entry which is preliminary data.</text>
</comment>
<dbReference type="SUPFAM" id="SSF56935">
    <property type="entry name" value="Porins"/>
    <property type="match status" value="1"/>
</dbReference>
<gene>
    <name evidence="1" type="ORF">LPB303_11185</name>
</gene>
<dbReference type="EMBL" id="LVWE01000040">
    <property type="protein sequence ID" value="OAD44717.1"/>
    <property type="molecule type" value="Genomic_DNA"/>
</dbReference>
<sequence length="565" mass="64535">MKTRLLFFTFFFLTLIVYAQSEKEKPKVNLSGSIDLHYDIYDYSEENYPTFRARYPEDLFRLNANATLQIGKHLSIPFGINITNQSTLYNLPSVPNENLIDYISNPRNNISIHPKYKWIQSHIGTHTPDYSELSTGDINIFGGGIDLNPGKFIFSFNYGVSQRAIEENTMFNIVGAYEQKIIAARIGFGKIEGSKFTINIVKIKDDVNSLLSTPIDAKPIEGISLSPLVEVKFGKKIFFKTETAVSVFTSDLLNSFDIDNDIVDSFKDIIKINASSKGDFSHVSSLEWKSKKLTLGGEVKYIGPGFVPAGFRNIEKDILDYKFKTTVKLFKGKTNINAMFGIRTNNLQNTTLQSTKRIISNVNIFSQISKSFSFNTSYANFGFNNNISEDLLRIEMVNNSFSLSPTYRFDTEKFNHQIGANANFNSFDQFDTTTAVFIASKSKSYSLNYNLLFKEIPLNINTMLLNLKNETPVSDFIMTNYITTISYKLFDKKVTPSLSLNLASIKNQGFTKDKRVSTRFKFDYKINKKLKFRFSYRFNKYTYGSTRPNALTKENRIQLSLLKKF</sequence>
<dbReference type="Proteomes" id="UP000076923">
    <property type="component" value="Unassembled WGS sequence"/>
</dbReference>
<reference evidence="1 2" key="1">
    <citation type="submission" date="2016-02" db="EMBL/GenBank/DDBJ databases">
        <title>Draft genome sequence of Polaribacter atrinae KACC17473.</title>
        <authorList>
            <person name="Shin S.-K."/>
            <person name="Yi H."/>
        </authorList>
    </citation>
    <scope>NUCLEOTIDE SEQUENCE [LARGE SCALE GENOMIC DNA]</scope>
    <source>
        <strain evidence="1 2">KACC 17473</strain>
    </source>
</reference>
<dbReference type="STRING" id="1333662.LPB303_11185"/>
<accession>A0A176TA36</accession>
<dbReference type="OrthoDB" id="1091532at2"/>
<proteinExistence type="predicted"/>
<dbReference type="AlphaFoldDB" id="A0A176TA36"/>
<evidence type="ECO:0000313" key="2">
    <source>
        <dbReference type="Proteomes" id="UP000076923"/>
    </source>
</evidence>
<name>A0A176TA36_9FLAO</name>
<protein>
    <submittedName>
        <fullName evidence="1">Uncharacterized protein</fullName>
    </submittedName>
</protein>
<organism evidence="1 2">
    <name type="scientific">Polaribacter atrinae</name>
    <dbReference type="NCBI Taxonomy" id="1333662"/>
    <lineage>
        <taxon>Bacteria</taxon>
        <taxon>Pseudomonadati</taxon>
        <taxon>Bacteroidota</taxon>
        <taxon>Flavobacteriia</taxon>
        <taxon>Flavobacteriales</taxon>
        <taxon>Flavobacteriaceae</taxon>
    </lineage>
</organism>